<dbReference type="PANTHER" id="PTHR22768:SF0">
    <property type="entry name" value="DNA REPLICATION COMPLEX GINS PROTEIN PSF3"/>
    <property type="match status" value="1"/>
</dbReference>
<accession>A0A314Z2J9</accession>
<name>A0A314Z2J9_PRUYE</name>
<dbReference type="SUPFAM" id="SSF158573">
    <property type="entry name" value="GINS helical bundle-like"/>
    <property type="match status" value="1"/>
</dbReference>
<dbReference type="CDD" id="cd21693">
    <property type="entry name" value="GINS_B_Psf3"/>
    <property type="match status" value="1"/>
</dbReference>
<evidence type="ECO:0000313" key="3">
    <source>
        <dbReference type="Proteomes" id="UP000250321"/>
    </source>
</evidence>
<dbReference type="Proteomes" id="UP000250321">
    <property type="component" value="Unassembled WGS sequence"/>
</dbReference>
<dbReference type="PANTHER" id="PTHR22768">
    <property type="entry name" value="DNA REPLICATION COMPLEX GINS PROTEIN PSF3"/>
    <property type="match status" value="1"/>
</dbReference>
<dbReference type="STRING" id="2094558.A0A314Z2J9"/>
<evidence type="ECO:0000259" key="1">
    <source>
        <dbReference type="Pfam" id="PF22466"/>
    </source>
</evidence>
<dbReference type="OrthoDB" id="10251744at2759"/>
<dbReference type="InterPro" id="IPR010492">
    <property type="entry name" value="GINS_Psf3"/>
</dbReference>
<dbReference type="InterPro" id="IPR055221">
    <property type="entry name" value="PSF3_N"/>
</dbReference>
<organism evidence="2 3">
    <name type="scientific">Prunus yedoensis var. nudiflora</name>
    <dbReference type="NCBI Taxonomy" id="2094558"/>
    <lineage>
        <taxon>Eukaryota</taxon>
        <taxon>Viridiplantae</taxon>
        <taxon>Streptophyta</taxon>
        <taxon>Embryophyta</taxon>
        <taxon>Tracheophyta</taxon>
        <taxon>Spermatophyta</taxon>
        <taxon>Magnoliopsida</taxon>
        <taxon>eudicotyledons</taxon>
        <taxon>Gunneridae</taxon>
        <taxon>Pentapetalae</taxon>
        <taxon>rosids</taxon>
        <taxon>fabids</taxon>
        <taxon>Rosales</taxon>
        <taxon>Rosaceae</taxon>
        <taxon>Amygdaloideae</taxon>
        <taxon>Amygdaleae</taxon>
        <taxon>Prunus</taxon>
    </lineage>
</organism>
<proteinExistence type="predicted"/>
<gene>
    <name evidence="2" type="ORF">Pyn_34562</name>
</gene>
<dbReference type="GO" id="GO:1902975">
    <property type="term" value="P:mitotic DNA replication initiation"/>
    <property type="evidence" value="ECO:0007669"/>
    <property type="project" value="TreeGrafter"/>
</dbReference>
<dbReference type="GO" id="GO:0000811">
    <property type="term" value="C:GINS complex"/>
    <property type="evidence" value="ECO:0007669"/>
    <property type="project" value="TreeGrafter"/>
</dbReference>
<reference evidence="2 3" key="1">
    <citation type="submission" date="2018-02" db="EMBL/GenBank/DDBJ databases">
        <title>Draft genome of wild Prunus yedoensis var. nudiflora.</title>
        <authorList>
            <person name="Baek S."/>
            <person name="Kim J.-H."/>
            <person name="Choi K."/>
            <person name="Kim G.-B."/>
            <person name="Cho A."/>
            <person name="Jang H."/>
            <person name="Shin C.-H."/>
            <person name="Yu H.-J."/>
            <person name="Mun J.-H."/>
        </authorList>
    </citation>
    <scope>NUCLEOTIDE SEQUENCE [LARGE SCALE GENOMIC DNA]</scope>
    <source>
        <strain evidence="3">cv. Jeju island</strain>
        <tissue evidence="2">Leaf</tissue>
    </source>
</reference>
<dbReference type="InterPro" id="IPR038437">
    <property type="entry name" value="GINS_Psf3_sf"/>
</dbReference>
<keyword evidence="3" id="KW-1185">Reference proteome</keyword>
<feature type="domain" description="DNA replication complex GINS protein PSF3 N-terminal" evidence="1">
    <location>
        <begin position="31"/>
        <end position="81"/>
    </location>
</feature>
<evidence type="ECO:0000313" key="2">
    <source>
        <dbReference type="EMBL" id="PQQ11408.1"/>
    </source>
</evidence>
<protein>
    <recommendedName>
        <fullName evidence="1">DNA replication complex GINS protein PSF3 N-terminal domain-containing protein</fullName>
    </recommendedName>
</protein>
<dbReference type="EMBL" id="PJQY01000397">
    <property type="protein sequence ID" value="PQQ11408.1"/>
    <property type="molecule type" value="Genomic_DNA"/>
</dbReference>
<dbReference type="Gene3D" id="1.20.58.2050">
    <property type="match status" value="1"/>
</dbReference>
<comment type="caution">
    <text evidence="2">The sequence shown here is derived from an EMBL/GenBank/DDBJ whole genome shotgun (WGS) entry which is preliminary data.</text>
</comment>
<dbReference type="Pfam" id="PF22466">
    <property type="entry name" value="PSF3_N"/>
    <property type="match status" value="1"/>
</dbReference>
<dbReference type="AlphaFoldDB" id="A0A314Z2J9"/>
<dbReference type="SUPFAM" id="SSF160059">
    <property type="entry name" value="PriA/YqbF domain"/>
    <property type="match status" value="1"/>
</dbReference>
<dbReference type="InterPro" id="IPR036224">
    <property type="entry name" value="GINS_bundle-like_dom_sf"/>
</dbReference>
<sequence>MSFPLLQESVQEMGGSIVRKVGSFLKMASYYDIDDILVEEQRVPVVFQQAVNGVDIDPSAETHCVEPGSKVELPYWLAHELHLRKVAKMKVPACFNQRTKLELGADGASVDLRSRCLYFYEFGCKIAPLASEFQGLEEADYKGRVRSQLYEVLDPLAHACNTQYEYRDPIEPPAHKTYLELLKADKSKLRADALLPNQIIAYVHHWDFGKVAELQWNAMVEDIKRARQ</sequence>